<evidence type="ECO:0000256" key="2">
    <source>
        <dbReference type="ARBA" id="ARBA00023015"/>
    </source>
</evidence>
<dbReference type="AlphaFoldDB" id="A0A516RJ71"/>
<comment type="similarity">
    <text evidence="1">Belongs to the LysR transcriptional regulatory family.</text>
</comment>
<dbReference type="PANTHER" id="PTHR30346">
    <property type="entry name" value="TRANSCRIPTIONAL DUAL REGULATOR HCAR-RELATED"/>
    <property type="match status" value="1"/>
</dbReference>
<dbReference type="EMBL" id="CP040916">
    <property type="protein sequence ID" value="QDQ15684.1"/>
    <property type="molecule type" value="Genomic_DNA"/>
</dbReference>
<sequence>MMNPWRLRLLTQLDTLGTVRAVAQAANLSPSSVSQQLAVLESETRTQLIERTGRRVRLTSAGLILARRARAILDHMDSVEAELRGFGEEPAGLVRLGVFQSAIHTMAVPAVTRLARAHPHLEVEVLQLEPHESMPALRGGDADLIITTTDFDELPLGPDLDLVPLATDSVLLVVPPGHPAAGRGAVDLASLADEAWAFDMPQSYMANLALRLCRQARFEPRVVCRFSNYMMALQHVEAGLSIALLPSLAVDRRYRVATSELATPVTRTITAAVRRGAPPRAAVRAVLDALRQPPDASLPAGTRRHRAQDVGSGGVGPS</sequence>
<evidence type="ECO:0000313" key="8">
    <source>
        <dbReference type="Proteomes" id="UP000316806"/>
    </source>
</evidence>
<dbReference type="Gene3D" id="1.10.10.10">
    <property type="entry name" value="Winged helix-like DNA-binding domain superfamily/Winged helix DNA-binding domain"/>
    <property type="match status" value="1"/>
</dbReference>
<proteinExistence type="inferred from homology"/>
<dbReference type="PROSITE" id="PS50931">
    <property type="entry name" value="HTH_LYSR"/>
    <property type="match status" value="1"/>
</dbReference>
<dbReference type="InterPro" id="IPR036390">
    <property type="entry name" value="WH_DNA-bd_sf"/>
</dbReference>
<name>A0A516RJ71_STRST</name>
<dbReference type="SUPFAM" id="SSF53850">
    <property type="entry name" value="Periplasmic binding protein-like II"/>
    <property type="match status" value="1"/>
</dbReference>
<keyword evidence="2" id="KW-0805">Transcription regulation</keyword>
<dbReference type="Pfam" id="PF00126">
    <property type="entry name" value="HTH_1"/>
    <property type="match status" value="1"/>
</dbReference>
<keyword evidence="4" id="KW-0804">Transcription</keyword>
<evidence type="ECO:0000256" key="4">
    <source>
        <dbReference type="ARBA" id="ARBA00023163"/>
    </source>
</evidence>
<dbReference type="PANTHER" id="PTHR30346:SF29">
    <property type="entry name" value="LYSR SUBSTRATE-BINDING"/>
    <property type="match status" value="1"/>
</dbReference>
<organism evidence="7 8">
    <name type="scientific">Streptomyces spectabilis</name>
    <dbReference type="NCBI Taxonomy" id="68270"/>
    <lineage>
        <taxon>Bacteria</taxon>
        <taxon>Bacillati</taxon>
        <taxon>Actinomycetota</taxon>
        <taxon>Actinomycetes</taxon>
        <taxon>Kitasatosporales</taxon>
        <taxon>Streptomycetaceae</taxon>
        <taxon>Streptomyces</taxon>
    </lineage>
</organism>
<accession>A0A516RJ71</accession>
<gene>
    <name evidence="7" type="ORF">FH965_38280</name>
</gene>
<dbReference type="InterPro" id="IPR005119">
    <property type="entry name" value="LysR_subst-bd"/>
</dbReference>
<evidence type="ECO:0000256" key="1">
    <source>
        <dbReference type="ARBA" id="ARBA00009437"/>
    </source>
</evidence>
<dbReference type="InterPro" id="IPR000847">
    <property type="entry name" value="LysR_HTH_N"/>
</dbReference>
<dbReference type="CDD" id="cd08423">
    <property type="entry name" value="PBP2_LTTR_like_6"/>
    <property type="match status" value="1"/>
</dbReference>
<dbReference type="SUPFAM" id="SSF46785">
    <property type="entry name" value="Winged helix' DNA-binding domain"/>
    <property type="match status" value="1"/>
</dbReference>
<dbReference type="GO" id="GO:0003677">
    <property type="term" value="F:DNA binding"/>
    <property type="evidence" value="ECO:0007669"/>
    <property type="project" value="UniProtKB-KW"/>
</dbReference>
<dbReference type="GO" id="GO:0032993">
    <property type="term" value="C:protein-DNA complex"/>
    <property type="evidence" value="ECO:0007669"/>
    <property type="project" value="TreeGrafter"/>
</dbReference>
<protein>
    <submittedName>
        <fullName evidence="7">LysR family transcriptional regulator</fullName>
    </submittedName>
</protein>
<dbReference type="GO" id="GO:0003700">
    <property type="term" value="F:DNA-binding transcription factor activity"/>
    <property type="evidence" value="ECO:0007669"/>
    <property type="project" value="InterPro"/>
</dbReference>
<evidence type="ECO:0000259" key="6">
    <source>
        <dbReference type="PROSITE" id="PS50931"/>
    </source>
</evidence>
<evidence type="ECO:0000313" key="7">
    <source>
        <dbReference type="EMBL" id="QDQ15684.1"/>
    </source>
</evidence>
<evidence type="ECO:0000256" key="5">
    <source>
        <dbReference type="SAM" id="MobiDB-lite"/>
    </source>
</evidence>
<dbReference type="Proteomes" id="UP000316806">
    <property type="component" value="Chromosome"/>
</dbReference>
<keyword evidence="3" id="KW-0238">DNA-binding</keyword>
<reference evidence="7 8" key="1">
    <citation type="journal article" date="2019" name="J. Ind. Microbiol. Biotechnol.">
        <title>The complete genomic sequence of Streptomyces spectabilis NRRL-2792 and identification of secondary metabolite biosynthetic gene clusters.</title>
        <authorList>
            <person name="Sinha A."/>
            <person name="Phillips-Salemka S."/>
            <person name="Niraula T.A."/>
            <person name="Short K.A."/>
            <person name="Niraula N.P."/>
        </authorList>
    </citation>
    <scope>NUCLEOTIDE SEQUENCE [LARGE SCALE GENOMIC DNA]</scope>
    <source>
        <strain evidence="7 8">NRRL 2792</strain>
    </source>
</reference>
<feature type="domain" description="HTH lysR-type" evidence="6">
    <location>
        <begin position="2"/>
        <end position="59"/>
    </location>
</feature>
<dbReference type="InterPro" id="IPR036388">
    <property type="entry name" value="WH-like_DNA-bd_sf"/>
</dbReference>
<evidence type="ECO:0000256" key="3">
    <source>
        <dbReference type="ARBA" id="ARBA00023125"/>
    </source>
</evidence>
<feature type="region of interest" description="Disordered" evidence="5">
    <location>
        <begin position="293"/>
        <end position="318"/>
    </location>
</feature>
<dbReference type="Pfam" id="PF03466">
    <property type="entry name" value="LysR_substrate"/>
    <property type="match status" value="1"/>
</dbReference>
<dbReference type="Gene3D" id="3.40.190.10">
    <property type="entry name" value="Periplasmic binding protein-like II"/>
    <property type="match status" value="2"/>
</dbReference>